<evidence type="ECO:0000256" key="3">
    <source>
        <dbReference type="ARBA" id="ARBA00007931"/>
    </source>
</evidence>
<accession>A0ABQ2XPX0</accession>
<dbReference type="Proteomes" id="UP000653343">
    <property type="component" value="Unassembled WGS sequence"/>
</dbReference>
<evidence type="ECO:0000259" key="12">
    <source>
        <dbReference type="PROSITE" id="PS50106"/>
    </source>
</evidence>
<keyword evidence="8 11" id="KW-1133">Transmembrane helix</keyword>
<evidence type="ECO:0000256" key="11">
    <source>
        <dbReference type="RuleBase" id="RU362031"/>
    </source>
</evidence>
<evidence type="ECO:0000256" key="2">
    <source>
        <dbReference type="ARBA" id="ARBA00004141"/>
    </source>
</evidence>
<dbReference type="Gene3D" id="2.30.42.10">
    <property type="match status" value="2"/>
</dbReference>
<evidence type="ECO:0000256" key="8">
    <source>
        <dbReference type="ARBA" id="ARBA00022989"/>
    </source>
</evidence>
<proteinExistence type="inferred from homology"/>
<evidence type="ECO:0000256" key="6">
    <source>
        <dbReference type="ARBA" id="ARBA00022801"/>
    </source>
</evidence>
<dbReference type="EC" id="3.4.24.-" evidence="11"/>
<name>A0ABQ2XPX0_9BURK</name>
<dbReference type="InterPro" id="IPR004387">
    <property type="entry name" value="Pept_M50_Zn"/>
</dbReference>
<evidence type="ECO:0000256" key="1">
    <source>
        <dbReference type="ARBA" id="ARBA00001947"/>
    </source>
</evidence>
<evidence type="ECO:0000313" key="13">
    <source>
        <dbReference type="EMBL" id="GGX28327.1"/>
    </source>
</evidence>
<dbReference type="PANTHER" id="PTHR42837:SF2">
    <property type="entry name" value="MEMBRANE METALLOPROTEASE ARASP2, CHLOROPLASTIC-RELATED"/>
    <property type="match status" value="1"/>
</dbReference>
<sequence>MFLYSVFHFLIAISILVSIHELGHYLAARWCGVKVIRFSLGMGKVLWSRKFGKDQTEWAISMLPIGGYVSMLDGRSMSDEELAGHDLNREFTRQSVWKRMLIVAAGPVANFLLAILLFAGLFFTGTTEPLPRIALTSEAGVAARAGFKTGDIIRSVDGTELHGWSQLADAIVGAALEHRAIRFEVERDTQARSSVFIPEGAFRLEDLEKDFAQATGMTLAKPAAVIHEVMPDGPAAKSGFQTGDRVQLIDGKAVPDVTVFVDIIGRSAGQKLEFGIVRNGQSITLFATPAEEERNGKLVGKLHVALEPPETTVVRFGALDSITRGISKTWDGSVLNLKLLWKIVTGEASIKNVTGPVTIAEYAGKAAKVGIESFISLLAAISIGLGVMNLLPVPVLDGGYLLYYSLEILRGKALSDLTTQRLQQVGIALLVMLMALAFFNDIVRQYVKITGLI</sequence>
<comment type="cofactor">
    <cofactor evidence="1 11">
        <name>Zn(2+)</name>
        <dbReference type="ChEBI" id="CHEBI:29105"/>
    </cofactor>
</comment>
<keyword evidence="6 11" id="KW-0378">Hydrolase</keyword>
<evidence type="ECO:0000256" key="9">
    <source>
        <dbReference type="ARBA" id="ARBA00023049"/>
    </source>
</evidence>
<keyword evidence="14" id="KW-1185">Reference proteome</keyword>
<dbReference type="PANTHER" id="PTHR42837">
    <property type="entry name" value="REGULATOR OF SIGMA-E PROTEASE RSEP"/>
    <property type="match status" value="1"/>
</dbReference>
<evidence type="ECO:0000256" key="5">
    <source>
        <dbReference type="ARBA" id="ARBA00022692"/>
    </source>
</evidence>
<dbReference type="EMBL" id="BMYU01000001">
    <property type="protein sequence ID" value="GGX28327.1"/>
    <property type="molecule type" value="Genomic_DNA"/>
</dbReference>
<dbReference type="InterPro" id="IPR036034">
    <property type="entry name" value="PDZ_sf"/>
</dbReference>
<dbReference type="InterPro" id="IPR008915">
    <property type="entry name" value="Peptidase_M50"/>
</dbReference>
<dbReference type="CDD" id="cd06163">
    <property type="entry name" value="S2P-M50_PDZ_RseP-like"/>
    <property type="match status" value="1"/>
</dbReference>
<keyword evidence="5 11" id="KW-0812">Transmembrane</keyword>
<evidence type="ECO:0000256" key="4">
    <source>
        <dbReference type="ARBA" id="ARBA00022670"/>
    </source>
</evidence>
<dbReference type="InterPro" id="IPR001478">
    <property type="entry name" value="PDZ"/>
</dbReference>
<dbReference type="SUPFAM" id="SSF50156">
    <property type="entry name" value="PDZ domain-like"/>
    <property type="match status" value="2"/>
</dbReference>
<keyword evidence="4" id="KW-0645">Protease</keyword>
<dbReference type="PROSITE" id="PS50106">
    <property type="entry name" value="PDZ"/>
    <property type="match status" value="1"/>
</dbReference>
<comment type="subcellular location">
    <subcellularLocation>
        <location evidence="2">Membrane</location>
        <topology evidence="2">Multi-pass membrane protein</topology>
    </subcellularLocation>
</comment>
<comment type="caution">
    <text evidence="13">The sequence shown here is derived from an EMBL/GenBank/DDBJ whole genome shotgun (WGS) entry which is preliminary data.</text>
</comment>
<keyword evidence="11" id="KW-0479">Metal-binding</keyword>
<reference evidence="14" key="1">
    <citation type="journal article" date="2019" name="Int. J. Syst. Evol. Microbiol.">
        <title>The Global Catalogue of Microorganisms (GCM) 10K type strain sequencing project: providing services to taxonomists for standard genome sequencing and annotation.</title>
        <authorList>
            <consortium name="The Broad Institute Genomics Platform"/>
            <consortium name="The Broad Institute Genome Sequencing Center for Infectious Disease"/>
            <person name="Wu L."/>
            <person name="Ma J."/>
        </authorList>
    </citation>
    <scope>NUCLEOTIDE SEQUENCE [LARGE SCALE GENOMIC DNA]</scope>
    <source>
        <strain evidence="14">KCTC 23917</strain>
    </source>
</reference>
<comment type="similarity">
    <text evidence="3 11">Belongs to the peptidase M50B family.</text>
</comment>
<evidence type="ECO:0000313" key="14">
    <source>
        <dbReference type="Proteomes" id="UP000653343"/>
    </source>
</evidence>
<feature type="transmembrane region" description="Helical" evidence="11">
    <location>
        <begin position="101"/>
        <end position="123"/>
    </location>
</feature>
<protein>
    <recommendedName>
        <fullName evidence="11">Zinc metalloprotease</fullName>
        <ecNumber evidence="11">3.4.24.-</ecNumber>
    </recommendedName>
</protein>
<keyword evidence="7 11" id="KW-0862">Zinc</keyword>
<keyword evidence="10 11" id="KW-0472">Membrane</keyword>
<dbReference type="CDD" id="cd23081">
    <property type="entry name" value="cpPDZ_EcRseP-like"/>
    <property type="match status" value="1"/>
</dbReference>
<evidence type="ECO:0000256" key="7">
    <source>
        <dbReference type="ARBA" id="ARBA00022833"/>
    </source>
</evidence>
<dbReference type="RefSeq" id="WP_189355093.1">
    <property type="nucleotide sequence ID" value="NZ_BMYU01000001.1"/>
</dbReference>
<organism evidence="13 14">
    <name type="scientific">Undibacterium squillarum</name>
    <dbReference type="NCBI Taxonomy" id="1131567"/>
    <lineage>
        <taxon>Bacteria</taxon>
        <taxon>Pseudomonadati</taxon>
        <taxon>Pseudomonadota</taxon>
        <taxon>Betaproteobacteria</taxon>
        <taxon>Burkholderiales</taxon>
        <taxon>Oxalobacteraceae</taxon>
        <taxon>Undibacterium</taxon>
    </lineage>
</organism>
<dbReference type="SMART" id="SM00228">
    <property type="entry name" value="PDZ"/>
    <property type="match status" value="2"/>
</dbReference>
<feature type="transmembrane region" description="Helical" evidence="11">
    <location>
        <begin position="425"/>
        <end position="443"/>
    </location>
</feature>
<dbReference type="GO" id="GO:0008237">
    <property type="term" value="F:metallopeptidase activity"/>
    <property type="evidence" value="ECO:0007669"/>
    <property type="project" value="UniProtKB-KW"/>
</dbReference>
<feature type="transmembrane region" description="Helical" evidence="11">
    <location>
        <begin position="374"/>
        <end position="404"/>
    </location>
</feature>
<gene>
    <name evidence="13" type="ORF">GCM10010946_01370</name>
</gene>
<dbReference type="Pfam" id="PF02163">
    <property type="entry name" value="Peptidase_M50"/>
    <property type="match status" value="1"/>
</dbReference>
<feature type="domain" description="PDZ" evidence="12">
    <location>
        <begin position="204"/>
        <end position="258"/>
    </location>
</feature>
<evidence type="ECO:0000256" key="10">
    <source>
        <dbReference type="ARBA" id="ARBA00023136"/>
    </source>
</evidence>
<dbReference type="NCBIfam" id="TIGR00054">
    <property type="entry name" value="RIP metalloprotease RseP"/>
    <property type="match status" value="1"/>
</dbReference>
<keyword evidence="9 11" id="KW-0482">Metalloprotease</keyword>